<dbReference type="Proteomes" id="UP000823941">
    <property type="component" value="Chromosome 14"/>
</dbReference>
<keyword evidence="2" id="KW-1185">Reference proteome</keyword>
<evidence type="ECO:0000313" key="2">
    <source>
        <dbReference type="Proteomes" id="UP000823941"/>
    </source>
</evidence>
<reference evidence="1 2" key="1">
    <citation type="submission" date="2021-06" db="EMBL/GenBank/DDBJ databases">
        <title>A haploid diamondback moth (Plutella xylostella L.) genome assembly resolves 31 chromosomes and identifies a diamide resistance mutation.</title>
        <authorList>
            <person name="Ward C.M."/>
            <person name="Perry K.D."/>
            <person name="Baker G."/>
            <person name="Powis K."/>
            <person name="Heckel D.G."/>
            <person name="Baxter S.W."/>
        </authorList>
    </citation>
    <scope>NUCLEOTIDE SEQUENCE [LARGE SCALE GENOMIC DNA]</scope>
    <source>
        <strain evidence="1 2">LV</strain>
        <tissue evidence="1">Single pupa</tissue>
    </source>
</reference>
<comment type="caution">
    <text evidence="1">The sequence shown here is derived from an EMBL/GenBank/DDBJ whole genome shotgun (WGS) entry which is preliminary data.</text>
</comment>
<organism evidence="1 2">
    <name type="scientific">Plutella xylostella</name>
    <name type="common">Diamondback moth</name>
    <name type="synonym">Plutella maculipennis</name>
    <dbReference type="NCBI Taxonomy" id="51655"/>
    <lineage>
        <taxon>Eukaryota</taxon>
        <taxon>Metazoa</taxon>
        <taxon>Ecdysozoa</taxon>
        <taxon>Arthropoda</taxon>
        <taxon>Hexapoda</taxon>
        <taxon>Insecta</taxon>
        <taxon>Pterygota</taxon>
        <taxon>Neoptera</taxon>
        <taxon>Endopterygota</taxon>
        <taxon>Lepidoptera</taxon>
        <taxon>Glossata</taxon>
        <taxon>Ditrysia</taxon>
        <taxon>Yponomeutoidea</taxon>
        <taxon>Plutellidae</taxon>
        <taxon>Plutella</taxon>
    </lineage>
</organism>
<name>A0ABQ7QM91_PLUXY</name>
<sequence length="109" mass="12784">MVRYGVMVRSTNSSDRKVSSLQILKDAIKTLEKLKYVDSTGKEKTVPFIQNFIVTLKSLMRLFQIFKSQNIKIMLPRYFNSDPIENFFGQVRPYNYRNNDSSCHSFNCN</sequence>
<proteinExistence type="predicted"/>
<evidence type="ECO:0000313" key="1">
    <source>
        <dbReference type="EMBL" id="KAG7305048.1"/>
    </source>
</evidence>
<protein>
    <submittedName>
        <fullName evidence="1">Uncharacterized protein</fullName>
    </submittedName>
</protein>
<dbReference type="EMBL" id="JAHIBW010000014">
    <property type="protein sequence ID" value="KAG7305048.1"/>
    <property type="molecule type" value="Genomic_DNA"/>
</dbReference>
<accession>A0ABQ7QM91</accession>
<gene>
    <name evidence="1" type="ORF">JYU34_010504</name>
</gene>